<keyword evidence="1" id="KW-0472">Membrane</keyword>
<accession>A0A9N8Z9N9</accession>
<gene>
    <name evidence="2" type="ORF">FMOSSE_LOCUS3148</name>
</gene>
<sequence length="54" mass="6090">MPKTSNGIYPIAASRRSQQEALCRYATRVFDITFMIVSCMHYFMALLSSVVAGR</sequence>
<organism evidence="2 3">
    <name type="scientific">Funneliformis mosseae</name>
    <name type="common">Endomycorrhizal fungus</name>
    <name type="synonym">Glomus mosseae</name>
    <dbReference type="NCBI Taxonomy" id="27381"/>
    <lineage>
        <taxon>Eukaryota</taxon>
        <taxon>Fungi</taxon>
        <taxon>Fungi incertae sedis</taxon>
        <taxon>Mucoromycota</taxon>
        <taxon>Glomeromycotina</taxon>
        <taxon>Glomeromycetes</taxon>
        <taxon>Glomerales</taxon>
        <taxon>Glomeraceae</taxon>
        <taxon>Funneliformis</taxon>
    </lineage>
</organism>
<reference evidence="2" key="1">
    <citation type="submission" date="2021-06" db="EMBL/GenBank/DDBJ databases">
        <authorList>
            <person name="Kallberg Y."/>
            <person name="Tangrot J."/>
            <person name="Rosling A."/>
        </authorList>
    </citation>
    <scope>NUCLEOTIDE SEQUENCE</scope>
    <source>
        <strain evidence="2">87-6 pot B 2015</strain>
    </source>
</reference>
<name>A0A9N8Z9N9_FUNMO</name>
<evidence type="ECO:0000256" key="1">
    <source>
        <dbReference type="SAM" id="Phobius"/>
    </source>
</evidence>
<keyword evidence="1" id="KW-0812">Transmembrane</keyword>
<comment type="caution">
    <text evidence="2">The sequence shown here is derived from an EMBL/GenBank/DDBJ whole genome shotgun (WGS) entry which is preliminary data.</text>
</comment>
<dbReference type="EMBL" id="CAJVPP010000446">
    <property type="protein sequence ID" value="CAG8483471.1"/>
    <property type="molecule type" value="Genomic_DNA"/>
</dbReference>
<evidence type="ECO:0000313" key="3">
    <source>
        <dbReference type="Proteomes" id="UP000789375"/>
    </source>
</evidence>
<keyword evidence="1" id="KW-1133">Transmembrane helix</keyword>
<dbReference type="Proteomes" id="UP000789375">
    <property type="component" value="Unassembled WGS sequence"/>
</dbReference>
<feature type="transmembrane region" description="Helical" evidence="1">
    <location>
        <begin position="32"/>
        <end position="52"/>
    </location>
</feature>
<evidence type="ECO:0000313" key="2">
    <source>
        <dbReference type="EMBL" id="CAG8483471.1"/>
    </source>
</evidence>
<keyword evidence="3" id="KW-1185">Reference proteome</keyword>
<dbReference type="AlphaFoldDB" id="A0A9N8Z9N9"/>
<proteinExistence type="predicted"/>
<protein>
    <submittedName>
        <fullName evidence="2">605_t:CDS:1</fullName>
    </submittedName>
</protein>